<dbReference type="EMBL" id="JAJFAZ020000006">
    <property type="protein sequence ID" value="KAI5323492.1"/>
    <property type="molecule type" value="Genomic_DNA"/>
</dbReference>
<evidence type="ECO:0000256" key="1">
    <source>
        <dbReference type="ARBA" id="ARBA00023125"/>
    </source>
</evidence>
<proteinExistence type="predicted"/>
<dbReference type="InterPro" id="IPR052035">
    <property type="entry name" value="ZnF_BED_domain_contain"/>
</dbReference>
<dbReference type="SUPFAM" id="SSF53098">
    <property type="entry name" value="Ribonuclease H-like"/>
    <property type="match status" value="1"/>
</dbReference>
<dbReference type="PANTHER" id="PTHR46481:SF8">
    <property type="entry name" value="ZINC FINGER BED DOMAIN-CONTAINING PROTEIN RICESLEEPER 1-LIKE"/>
    <property type="match status" value="1"/>
</dbReference>
<evidence type="ECO:0000313" key="3">
    <source>
        <dbReference type="EMBL" id="KAI5323492.1"/>
    </source>
</evidence>
<sequence length="219" mass="25591">MVLMAYFIDDDWVWHKRILNFCVIPNHKGNTTGRLVKACLNGWGIDKVFTISVDNASSNDGCISYMKKRLEKWNSLIGDGSLLHRQKGFERMEEDGPKFLEYFEEYEADATMMKRKFDKYWGNVNNINKLFFVTVILDPRYKMEYVEFCLDDLVSDENGVNEMSLEIKTLLHNLYDYYRKQNPAAAQVFHGNVESEGSLHVNNDVTKSSRLQKFLVKEI</sequence>
<dbReference type="Pfam" id="PF14372">
    <property type="entry name" value="hAT-like_RNase-H"/>
    <property type="match status" value="1"/>
</dbReference>
<dbReference type="AlphaFoldDB" id="A0AAD4VGL0"/>
<dbReference type="InterPro" id="IPR012337">
    <property type="entry name" value="RNaseH-like_sf"/>
</dbReference>
<evidence type="ECO:0000259" key="2">
    <source>
        <dbReference type="Pfam" id="PF14372"/>
    </source>
</evidence>
<comment type="caution">
    <text evidence="3">The sequence shown here is derived from an EMBL/GenBank/DDBJ whole genome shotgun (WGS) entry which is preliminary data.</text>
</comment>
<protein>
    <recommendedName>
        <fullName evidence="2">hAT-like transposase RNase-H fold domain-containing protein</fullName>
    </recommendedName>
</protein>
<name>A0AAD4VGL0_PRUDU</name>
<keyword evidence="1" id="KW-0238">DNA-binding</keyword>
<feature type="domain" description="hAT-like transposase RNase-H fold" evidence="2">
    <location>
        <begin position="108"/>
        <end position="178"/>
    </location>
</feature>
<dbReference type="PANTHER" id="PTHR46481">
    <property type="entry name" value="ZINC FINGER BED DOMAIN-CONTAINING PROTEIN 4"/>
    <property type="match status" value="1"/>
</dbReference>
<evidence type="ECO:0000313" key="4">
    <source>
        <dbReference type="Proteomes" id="UP001054821"/>
    </source>
</evidence>
<reference evidence="3 4" key="1">
    <citation type="journal article" date="2022" name="G3 (Bethesda)">
        <title>Whole-genome sequence and methylome profiling of the almond [Prunus dulcis (Mill.) D.A. Webb] cultivar 'Nonpareil'.</title>
        <authorList>
            <person name="D'Amico-Willman K.M."/>
            <person name="Ouma W.Z."/>
            <person name="Meulia T."/>
            <person name="Sideli G.M."/>
            <person name="Gradziel T.M."/>
            <person name="Fresnedo-Ramirez J."/>
        </authorList>
    </citation>
    <scope>NUCLEOTIDE SEQUENCE [LARGE SCALE GENOMIC DNA]</scope>
    <source>
        <strain evidence="3">Clone GOH B32 T37-40</strain>
    </source>
</reference>
<dbReference type="GO" id="GO:0003677">
    <property type="term" value="F:DNA binding"/>
    <property type="evidence" value="ECO:0007669"/>
    <property type="project" value="UniProtKB-KW"/>
</dbReference>
<accession>A0AAD4VGL0</accession>
<keyword evidence="4" id="KW-1185">Reference proteome</keyword>
<dbReference type="Proteomes" id="UP001054821">
    <property type="component" value="Chromosome 6"/>
</dbReference>
<organism evidence="3 4">
    <name type="scientific">Prunus dulcis</name>
    <name type="common">Almond</name>
    <name type="synonym">Amygdalus dulcis</name>
    <dbReference type="NCBI Taxonomy" id="3755"/>
    <lineage>
        <taxon>Eukaryota</taxon>
        <taxon>Viridiplantae</taxon>
        <taxon>Streptophyta</taxon>
        <taxon>Embryophyta</taxon>
        <taxon>Tracheophyta</taxon>
        <taxon>Spermatophyta</taxon>
        <taxon>Magnoliopsida</taxon>
        <taxon>eudicotyledons</taxon>
        <taxon>Gunneridae</taxon>
        <taxon>Pentapetalae</taxon>
        <taxon>rosids</taxon>
        <taxon>fabids</taxon>
        <taxon>Rosales</taxon>
        <taxon>Rosaceae</taxon>
        <taxon>Amygdaloideae</taxon>
        <taxon>Amygdaleae</taxon>
        <taxon>Prunus</taxon>
    </lineage>
</organism>
<dbReference type="InterPro" id="IPR025525">
    <property type="entry name" value="hAT-like_transposase_RNase-H"/>
</dbReference>
<gene>
    <name evidence="3" type="ORF">L3X38_032564</name>
</gene>